<evidence type="ECO:0000313" key="2">
    <source>
        <dbReference type="EMBL" id="TKD52800.1"/>
    </source>
</evidence>
<accession>A0A4U1L8V2</accession>
<dbReference type="InterPro" id="IPR006083">
    <property type="entry name" value="PRK/URK"/>
</dbReference>
<evidence type="ECO:0000259" key="1">
    <source>
        <dbReference type="Pfam" id="PF00485"/>
    </source>
</evidence>
<dbReference type="Proteomes" id="UP000309138">
    <property type="component" value="Unassembled WGS sequence"/>
</dbReference>
<reference evidence="2 3" key="1">
    <citation type="submission" date="2019-04" db="EMBL/GenBank/DDBJ databases">
        <authorList>
            <person name="Yang Y."/>
            <person name="Wei D."/>
        </authorList>
    </citation>
    <scope>NUCLEOTIDE SEQUENCE [LARGE SCALE GENOMIC DNA]</scope>
    <source>
        <strain evidence="2 3">L-1-4w-11</strain>
    </source>
</reference>
<dbReference type="EMBL" id="SWKR01000001">
    <property type="protein sequence ID" value="TKD52800.1"/>
    <property type="molecule type" value="Genomic_DNA"/>
</dbReference>
<sequence>MSDAVARIIADEQLPADYPATVDRWWRPLAARIAGWHAEVGRPIVVGINGPQGSGKSTVGRMLGEALLPELGLAAVTLSLDDFYLTRAARQRLARDVHPLFATRGVPGTHDVALGQAVLDALLVGQPVRLPRFAKAEDDRAPEEGWPRFEGPADIVLFEGWCAGARPQPADALAPPVNALERDEDADGRWRHAVNAALASDYADWFARIDRMIALAVPGFEAVLANRERQEARLREATPAGSAVMRPAEVRRFVSHYERLTRHMLAGGVPRDATVTLDADLRVLAVD</sequence>
<dbReference type="OrthoDB" id="455474at2"/>
<gene>
    <name evidence="2" type="ORF">FBR43_00065</name>
</gene>
<proteinExistence type="predicted"/>
<name>A0A4U1L8V2_9SPHN</name>
<dbReference type="GO" id="GO:0005524">
    <property type="term" value="F:ATP binding"/>
    <property type="evidence" value="ECO:0007669"/>
    <property type="project" value="InterPro"/>
</dbReference>
<comment type="caution">
    <text evidence="2">The sequence shown here is derived from an EMBL/GenBank/DDBJ whole genome shotgun (WGS) entry which is preliminary data.</text>
</comment>
<dbReference type="GO" id="GO:0016301">
    <property type="term" value="F:kinase activity"/>
    <property type="evidence" value="ECO:0007669"/>
    <property type="project" value="UniProtKB-KW"/>
</dbReference>
<dbReference type="RefSeq" id="WP_136941221.1">
    <property type="nucleotide sequence ID" value="NZ_SWKR01000001.1"/>
</dbReference>
<protein>
    <submittedName>
        <fullName evidence="2">Kinase</fullName>
    </submittedName>
</protein>
<dbReference type="Pfam" id="PF00485">
    <property type="entry name" value="PRK"/>
    <property type="match status" value="1"/>
</dbReference>
<dbReference type="Gene3D" id="3.40.50.300">
    <property type="entry name" value="P-loop containing nucleotide triphosphate hydrolases"/>
    <property type="match status" value="1"/>
</dbReference>
<evidence type="ECO:0000313" key="3">
    <source>
        <dbReference type="Proteomes" id="UP000309138"/>
    </source>
</evidence>
<keyword evidence="2" id="KW-0418">Kinase</keyword>
<keyword evidence="3" id="KW-1185">Reference proteome</keyword>
<dbReference type="PANTHER" id="PTHR10285">
    <property type="entry name" value="URIDINE KINASE"/>
    <property type="match status" value="1"/>
</dbReference>
<dbReference type="InterPro" id="IPR027417">
    <property type="entry name" value="P-loop_NTPase"/>
</dbReference>
<dbReference type="SUPFAM" id="SSF52540">
    <property type="entry name" value="P-loop containing nucleoside triphosphate hydrolases"/>
    <property type="match status" value="2"/>
</dbReference>
<keyword evidence="2" id="KW-0808">Transferase</keyword>
<dbReference type="AlphaFoldDB" id="A0A4U1L8V2"/>
<organism evidence="2 3">
    <name type="scientific">Sphingomonas baiyangensis</name>
    <dbReference type="NCBI Taxonomy" id="2572576"/>
    <lineage>
        <taxon>Bacteria</taxon>
        <taxon>Pseudomonadati</taxon>
        <taxon>Pseudomonadota</taxon>
        <taxon>Alphaproteobacteria</taxon>
        <taxon>Sphingomonadales</taxon>
        <taxon>Sphingomonadaceae</taxon>
        <taxon>Sphingomonas</taxon>
    </lineage>
</organism>
<feature type="domain" description="Phosphoribulokinase/uridine kinase" evidence="1">
    <location>
        <begin position="45"/>
        <end position="163"/>
    </location>
</feature>